<sequence length="123" mass="13915">MQEDGHEPASSGRELTKYQRINKSTLSDNMVFRTERERIRRAHEPVILPGNDSSIVDEHKIDGDDDPDNDKHFYPHSPKRPRFDEDSLLAEAVLTYAASVAMQTTNRFANEGPLNVLTSHVAV</sequence>
<proteinExistence type="predicted"/>
<protein>
    <submittedName>
        <fullName evidence="1">Uncharacterized protein</fullName>
    </submittedName>
</protein>
<organism evidence="1 2">
    <name type="scientific">Peronosclerospora sorghi</name>
    <dbReference type="NCBI Taxonomy" id="230839"/>
    <lineage>
        <taxon>Eukaryota</taxon>
        <taxon>Sar</taxon>
        <taxon>Stramenopiles</taxon>
        <taxon>Oomycota</taxon>
        <taxon>Peronosporomycetes</taxon>
        <taxon>Peronosporales</taxon>
        <taxon>Peronosporaceae</taxon>
        <taxon>Peronosclerospora</taxon>
    </lineage>
</organism>
<evidence type="ECO:0000313" key="2">
    <source>
        <dbReference type="Proteomes" id="UP001163321"/>
    </source>
</evidence>
<reference evidence="1 2" key="1">
    <citation type="journal article" date="2022" name="bioRxiv">
        <title>The genome of the oomycete Peronosclerospora sorghi, a cosmopolitan pathogen of maize and sorghum, is inflated with dispersed pseudogenes.</title>
        <authorList>
            <person name="Fletcher K."/>
            <person name="Martin F."/>
            <person name="Isakeit T."/>
            <person name="Cavanaugh K."/>
            <person name="Magill C."/>
            <person name="Michelmore R."/>
        </authorList>
    </citation>
    <scope>NUCLEOTIDE SEQUENCE [LARGE SCALE GENOMIC DNA]</scope>
    <source>
        <strain evidence="1">P6</strain>
    </source>
</reference>
<dbReference type="Proteomes" id="UP001163321">
    <property type="component" value="Chromosome 6"/>
</dbReference>
<comment type="caution">
    <text evidence="1">The sequence shown here is derived from an EMBL/GenBank/DDBJ whole genome shotgun (WGS) entry which is preliminary data.</text>
</comment>
<dbReference type="EMBL" id="CM047585">
    <property type="protein sequence ID" value="KAI9910567.1"/>
    <property type="molecule type" value="Genomic_DNA"/>
</dbReference>
<name>A0ACC0VVP1_9STRA</name>
<keyword evidence="2" id="KW-1185">Reference proteome</keyword>
<gene>
    <name evidence="1" type="ORF">PsorP6_010346</name>
</gene>
<accession>A0ACC0VVP1</accession>
<evidence type="ECO:0000313" key="1">
    <source>
        <dbReference type="EMBL" id="KAI9910567.1"/>
    </source>
</evidence>